<evidence type="ECO:0000256" key="1">
    <source>
        <dbReference type="ARBA" id="ARBA00022614"/>
    </source>
</evidence>
<dbReference type="PANTHER" id="PTHR48051">
    <property type="match status" value="1"/>
</dbReference>
<evidence type="ECO:0000313" key="3">
    <source>
        <dbReference type="EMBL" id="KKK92445.1"/>
    </source>
</evidence>
<protein>
    <recommendedName>
        <fullName evidence="4">Leucine-rich repeat domain-containing protein</fullName>
    </recommendedName>
</protein>
<keyword evidence="1" id="KW-0433">Leucine-rich repeat</keyword>
<dbReference type="AlphaFoldDB" id="A0A0F9A2V4"/>
<evidence type="ECO:0000256" key="2">
    <source>
        <dbReference type="ARBA" id="ARBA00022737"/>
    </source>
</evidence>
<dbReference type="EMBL" id="LAZR01048206">
    <property type="protein sequence ID" value="KKK92445.1"/>
    <property type="molecule type" value="Genomic_DNA"/>
</dbReference>
<keyword evidence="2" id="KW-0677">Repeat</keyword>
<dbReference type="SMART" id="SM00369">
    <property type="entry name" value="LRR_TYP"/>
    <property type="match status" value="4"/>
</dbReference>
<dbReference type="GO" id="GO:0005737">
    <property type="term" value="C:cytoplasm"/>
    <property type="evidence" value="ECO:0007669"/>
    <property type="project" value="TreeGrafter"/>
</dbReference>
<evidence type="ECO:0008006" key="4">
    <source>
        <dbReference type="Google" id="ProtNLM"/>
    </source>
</evidence>
<proteinExistence type="predicted"/>
<feature type="non-terminal residue" evidence="3">
    <location>
        <position position="1"/>
    </location>
</feature>
<dbReference type="PROSITE" id="PS51450">
    <property type="entry name" value="LRR"/>
    <property type="match status" value="1"/>
</dbReference>
<dbReference type="Pfam" id="PF00560">
    <property type="entry name" value="LRR_1"/>
    <property type="match status" value="1"/>
</dbReference>
<dbReference type="Pfam" id="PF13855">
    <property type="entry name" value="LRR_8"/>
    <property type="match status" value="1"/>
</dbReference>
<dbReference type="Gene3D" id="3.80.10.10">
    <property type="entry name" value="Ribonuclease Inhibitor"/>
    <property type="match status" value="1"/>
</dbReference>
<reference evidence="3" key="1">
    <citation type="journal article" date="2015" name="Nature">
        <title>Complex archaea that bridge the gap between prokaryotes and eukaryotes.</title>
        <authorList>
            <person name="Spang A."/>
            <person name="Saw J.H."/>
            <person name="Jorgensen S.L."/>
            <person name="Zaremba-Niedzwiedzka K."/>
            <person name="Martijn J."/>
            <person name="Lind A.E."/>
            <person name="van Eijk R."/>
            <person name="Schleper C."/>
            <person name="Guy L."/>
            <person name="Ettema T.J."/>
        </authorList>
    </citation>
    <scope>NUCLEOTIDE SEQUENCE</scope>
</reference>
<dbReference type="SUPFAM" id="SSF52058">
    <property type="entry name" value="L domain-like"/>
    <property type="match status" value="1"/>
</dbReference>
<sequence>EFIGHCSNLQVWYEHDYDSRLLHRNLAFPLLKQLTEIGDHLAKRAFREEIAKRLNSGYPSVVNYLIEEKYIDYLGRDELLFNLLIHEEAEVIRELEQLSNIKFEKSIQFEILYDFEEYKRNSIVIKNKHVIRLDMYKVNLRQFPEIITQLSYLKELFLRKLRLKSISENIGELNSLERVDFSYNIIEKLPDSIRNLQNLKKLYLENNRLYFLPQALGDLKNLQELNIIDNKISTIPETFIGLLSLEELWMRGNYFEKFPVVLENLKNLKYLSLSVENVPKVPPKMENNKNLSIRFYS</sequence>
<accession>A0A0F9A2V4</accession>
<organism evidence="3">
    <name type="scientific">marine sediment metagenome</name>
    <dbReference type="NCBI Taxonomy" id="412755"/>
    <lineage>
        <taxon>unclassified sequences</taxon>
        <taxon>metagenomes</taxon>
        <taxon>ecological metagenomes</taxon>
    </lineage>
</organism>
<comment type="caution">
    <text evidence="3">The sequence shown here is derived from an EMBL/GenBank/DDBJ whole genome shotgun (WGS) entry which is preliminary data.</text>
</comment>
<gene>
    <name evidence="3" type="ORF">LCGC14_2702850</name>
</gene>
<dbReference type="PANTHER" id="PTHR48051:SF54">
    <property type="entry name" value="LEUCINE-RICH REPEAT-CONTAINING PROTEIN"/>
    <property type="match status" value="1"/>
</dbReference>
<dbReference type="InterPro" id="IPR032675">
    <property type="entry name" value="LRR_dom_sf"/>
</dbReference>
<dbReference type="InterPro" id="IPR003591">
    <property type="entry name" value="Leu-rich_rpt_typical-subtyp"/>
</dbReference>
<name>A0A0F9A2V4_9ZZZZ</name>
<dbReference type="InterPro" id="IPR001611">
    <property type="entry name" value="Leu-rich_rpt"/>
</dbReference>
<dbReference type="InterPro" id="IPR050216">
    <property type="entry name" value="LRR_domain-containing"/>
</dbReference>
<dbReference type="SMART" id="SM00364">
    <property type="entry name" value="LRR_BAC"/>
    <property type="match status" value="4"/>
</dbReference>